<feature type="domain" description="TonB C-terminal" evidence="12">
    <location>
        <begin position="43"/>
        <end position="138"/>
    </location>
</feature>
<dbReference type="Gene3D" id="2.60.40.1120">
    <property type="entry name" value="Carboxypeptidase-like, regulatory domain"/>
    <property type="match status" value="1"/>
</dbReference>
<dbReference type="InterPro" id="IPR013784">
    <property type="entry name" value="Carb-bd-like_fold"/>
</dbReference>
<evidence type="ECO:0000256" key="4">
    <source>
        <dbReference type="ARBA" id="ARBA00022452"/>
    </source>
</evidence>
<dbReference type="Pfam" id="PF07715">
    <property type="entry name" value="Plug"/>
    <property type="match status" value="1"/>
</dbReference>
<keyword evidence="9 10" id="KW-0998">Cell outer membrane</keyword>
<keyword evidence="8 10" id="KW-0472">Membrane</keyword>
<dbReference type="InterPro" id="IPR012910">
    <property type="entry name" value="Plug_dom"/>
</dbReference>
<keyword evidence="5 10" id="KW-0812">Transmembrane</keyword>
<dbReference type="InterPro" id="IPR037682">
    <property type="entry name" value="TonB_C"/>
</dbReference>
<keyword evidence="3 10" id="KW-0813">Transport</keyword>
<evidence type="ECO:0000313" key="14">
    <source>
        <dbReference type="Proteomes" id="UP000315369"/>
    </source>
</evidence>
<dbReference type="GO" id="GO:0009279">
    <property type="term" value="C:cell outer membrane"/>
    <property type="evidence" value="ECO:0007669"/>
    <property type="project" value="UniProtKB-SubCell"/>
</dbReference>
<dbReference type="Gene3D" id="2.170.130.10">
    <property type="entry name" value="TonB-dependent receptor, plug domain"/>
    <property type="match status" value="1"/>
</dbReference>
<dbReference type="OrthoDB" id="607931at2"/>
<evidence type="ECO:0000256" key="6">
    <source>
        <dbReference type="ARBA" id="ARBA00022729"/>
    </source>
</evidence>
<evidence type="ECO:0000256" key="2">
    <source>
        <dbReference type="ARBA" id="ARBA00004571"/>
    </source>
</evidence>
<dbReference type="EMBL" id="VIFM01000061">
    <property type="protein sequence ID" value="TQF14687.1"/>
    <property type="molecule type" value="Genomic_DNA"/>
</dbReference>
<dbReference type="SUPFAM" id="SSF56935">
    <property type="entry name" value="Porins"/>
    <property type="match status" value="1"/>
</dbReference>
<comment type="similarity">
    <text evidence="10">Belongs to the TonB-dependent receptor family.</text>
</comment>
<evidence type="ECO:0000256" key="9">
    <source>
        <dbReference type="ARBA" id="ARBA00023237"/>
    </source>
</evidence>
<evidence type="ECO:0000313" key="13">
    <source>
        <dbReference type="EMBL" id="TQF14687.1"/>
    </source>
</evidence>
<dbReference type="InterPro" id="IPR036942">
    <property type="entry name" value="Beta-barrel_TonB_sf"/>
</dbReference>
<organism evidence="13 14">
    <name type="scientific">Myxococcus llanfairpwllgwyngyllgogerychwyrndrobwllllantysiliogogogochensis</name>
    <dbReference type="NCBI Taxonomy" id="2590453"/>
    <lineage>
        <taxon>Bacteria</taxon>
        <taxon>Pseudomonadati</taxon>
        <taxon>Myxococcota</taxon>
        <taxon>Myxococcia</taxon>
        <taxon>Myxococcales</taxon>
        <taxon>Cystobacterineae</taxon>
        <taxon>Myxococcaceae</taxon>
        <taxon>Myxococcus</taxon>
    </lineage>
</organism>
<dbReference type="InterPro" id="IPR006260">
    <property type="entry name" value="TonB/TolA_C"/>
</dbReference>
<feature type="chain" id="PRO_5021861828" evidence="11">
    <location>
        <begin position="25"/>
        <end position="908"/>
    </location>
</feature>
<keyword evidence="7" id="KW-1133">Transmembrane helix</keyword>
<evidence type="ECO:0000259" key="12">
    <source>
        <dbReference type="PROSITE" id="PS52015"/>
    </source>
</evidence>
<evidence type="ECO:0000256" key="1">
    <source>
        <dbReference type="ARBA" id="ARBA00004167"/>
    </source>
</evidence>
<dbReference type="AlphaFoldDB" id="A0A540X0A0"/>
<dbReference type="NCBIfam" id="TIGR01352">
    <property type="entry name" value="tonB_Cterm"/>
    <property type="match status" value="1"/>
</dbReference>
<evidence type="ECO:0000256" key="8">
    <source>
        <dbReference type="ARBA" id="ARBA00023136"/>
    </source>
</evidence>
<keyword evidence="13" id="KW-0675">Receptor</keyword>
<dbReference type="GO" id="GO:0015344">
    <property type="term" value="F:siderophore uptake transmembrane transporter activity"/>
    <property type="evidence" value="ECO:0007669"/>
    <property type="project" value="TreeGrafter"/>
</dbReference>
<protein>
    <submittedName>
        <fullName evidence="13">TonB-dependent receptor</fullName>
    </submittedName>
</protein>
<accession>A0A540X0A0</accession>
<dbReference type="InterPro" id="IPR037066">
    <property type="entry name" value="Plug_dom_sf"/>
</dbReference>
<dbReference type="GO" id="GO:0030246">
    <property type="term" value="F:carbohydrate binding"/>
    <property type="evidence" value="ECO:0007669"/>
    <property type="project" value="InterPro"/>
</dbReference>
<keyword evidence="4 10" id="KW-1134">Transmembrane beta strand</keyword>
<dbReference type="Proteomes" id="UP000315369">
    <property type="component" value="Unassembled WGS sequence"/>
</dbReference>
<evidence type="ECO:0000256" key="5">
    <source>
        <dbReference type="ARBA" id="ARBA00022692"/>
    </source>
</evidence>
<comment type="subcellular location">
    <subcellularLocation>
        <location evidence="2 10">Cell outer membrane</location>
        <topology evidence="2 10">Multi-pass membrane protein</topology>
    </subcellularLocation>
    <subcellularLocation>
        <location evidence="1">Membrane</location>
        <topology evidence="1">Single-pass membrane protein</topology>
    </subcellularLocation>
</comment>
<dbReference type="SUPFAM" id="SSF74653">
    <property type="entry name" value="TolA/TonB C-terminal domain"/>
    <property type="match status" value="1"/>
</dbReference>
<evidence type="ECO:0000256" key="11">
    <source>
        <dbReference type="SAM" id="SignalP"/>
    </source>
</evidence>
<dbReference type="GO" id="GO:0044718">
    <property type="term" value="P:siderophore transmembrane transport"/>
    <property type="evidence" value="ECO:0007669"/>
    <property type="project" value="TreeGrafter"/>
</dbReference>
<dbReference type="Gene3D" id="3.30.1150.10">
    <property type="match status" value="1"/>
</dbReference>
<dbReference type="RefSeq" id="WP_141643604.1">
    <property type="nucleotide sequence ID" value="NZ_VIFM01000061.1"/>
</dbReference>
<name>A0A540X0A0_9BACT</name>
<evidence type="ECO:0000256" key="3">
    <source>
        <dbReference type="ARBA" id="ARBA00022448"/>
    </source>
</evidence>
<dbReference type="PANTHER" id="PTHR30069">
    <property type="entry name" value="TONB-DEPENDENT OUTER MEMBRANE RECEPTOR"/>
    <property type="match status" value="1"/>
</dbReference>
<dbReference type="Pfam" id="PF03544">
    <property type="entry name" value="TonB_C"/>
    <property type="match status" value="1"/>
</dbReference>
<dbReference type="Gene3D" id="2.40.170.20">
    <property type="entry name" value="TonB-dependent receptor, beta-barrel domain"/>
    <property type="match status" value="1"/>
</dbReference>
<keyword evidence="14" id="KW-1185">Reference proteome</keyword>
<gene>
    <name evidence="13" type="ORF">FJV41_17305</name>
</gene>
<proteinExistence type="inferred from homology"/>
<dbReference type="SUPFAM" id="SSF49452">
    <property type="entry name" value="Starch-binding domain-like"/>
    <property type="match status" value="1"/>
</dbReference>
<dbReference type="Pfam" id="PF13620">
    <property type="entry name" value="CarboxypepD_reg"/>
    <property type="match status" value="1"/>
</dbReference>
<dbReference type="InterPro" id="IPR039426">
    <property type="entry name" value="TonB-dep_rcpt-like"/>
</dbReference>
<keyword evidence="6 11" id="KW-0732">Signal</keyword>
<reference evidence="13 14" key="1">
    <citation type="submission" date="2019-06" db="EMBL/GenBank/DDBJ databases">
        <authorList>
            <person name="Livingstone P."/>
            <person name="Whitworth D."/>
        </authorList>
    </citation>
    <scope>NUCLEOTIDE SEQUENCE [LARGE SCALE GENOMIC DNA]</scope>
    <source>
        <strain evidence="13 14">AM401</strain>
    </source>
</reference>
<dbReference type="PANTHER" id="PTHR30069:SF29">
    <property type="entry name" value="HEMOGLOBIN AND HEMOGLOBIN-HAPTOGLOBIN-BINDING PROTEIN 1-RELATED"/>
    <property type="match status" value="1"/>
</dbReference>
<sequence length="908" mass="98185">MSSNVKARVALAAASLWVATPALAQAPQPGAPAAESPPAAQPTITKPPELVQQVQAQYPAEALAQGLTASVRLIITIAEDGAVTDVQSAELAGHGFDEAAIAAVRQFRFSPAEVDGVPAPVQVEYVYHFTLNAPPPAEGQVAAEPEAPKATLTGQLISRGSRSRVAGATVRCGDDADAAEAVSDADGRFTLEVPPGECAVRVIASGHQLYQTKETLKANETTEVNFYLAPAGSAFETVVRSERPKKEVVRRTVTREEAQKTPGTFGDPIRVLQTLPGVARAPFISGDLLVRGSNPGQTATLMDGVRIPNLFHLLGGPSVVNAEFIDSLDFFPGGYGSQYGRAVGGVVDVATRKGAADTVHGSVKVDLLDAGFFVEAPITEGISVAASARRSYIDTLLPAVLPDDEGSTLSIVPVYWDYQLRVDFGAPRGSTPEPGAARSTGYIMAFGSDDKLRLVSGGEEENRDISLDTHTVFHRVKGDWTYRKGPLTTVFTPYVGLDFFDISFGQYIENDSIYSLGAREVVSLELSDTLTLRTGLDVYFEHVKVDVQAPSPEGTEYVPFPGNDPVAELIHEKLTINGFDGALFAEADFKWGPLTVTPGVRGNLQKVGGTRNLLLDPRLWVRYAATERTSLKGSLGLYSQPADTFQFIFSPYGNPLLGYQRAFQSSLGVEQKLGDVWNVDVTGFFNRRFENVVAPGDVRATDEGSFTQDRFVNAGIGKAYGVELMVKKDRAAATDKWYGWLSYTLSHAEDGRAGAKPRVDGAFGDDGPPGISEVTYGLSIWDQTHILTLVANYVLGNGWELGGRFRLTTGRPTTPLVHPHDVYNSDSNSYEPTYGRSLSARTSTFHQLDVRVEKGWRFDNWTLALYLDVQNLYNAENVEFVFNDYRFRDEVEIPGIPILPVLGVKGSF</sequence>
<dbReference type="PROSITE" id="PS52016">
    <property type="entry name" value="TONB_DEPENDENT_REC_3"/>
    <property type="match status" value="1"/>
</dbReference>
<evidence type="ECO:0000256" key="10">
    <source>
        <dbReference type="PROSITE-ProRule" id="PRU01360"/>
    </source>
</evidence>
<comment type="caution">
    <text evidence="13">The sequence shown here is derived from an EMBL/GenBank/DDBJ whole genome shotgun (WGS) entry which is preliminary data.</text>
</comment>
<feature type="signal peptide" evidence="11">
    <location>
        <begin position="1"/>
        <end position="24"/>
    </location>
</feature>
<evidence type="ECO:0000256" key="7">
    <source>
        <dbReference type="ARBA" id="ARBA00022989"/>
    </source>
</evidence>
<dbReference type="PROSITE" id="PS52015">
    <property type="entry name" value="TONB_CTD"/>
    <property type="match status" value="1"/>
</dbReference>